<gene>
    <name evidence="1" type="ORF">HLB35_14520</name>
</gene>
<protein>
    <submittedName>
        <fullName evidence="1">Uncharacterized protein</fullName>
    </submittedName>
</protein>
<keyword evidence="2" id="KW-1185">Reference proteome</keyword>
<evidence type="ECO:0000313" key="1">
    <source>
        <dbReference type="EMBL" id="NOG32668.1"/>
    </source>
</evidence>
<dbReference type="EMBL" id="JABFHI010000007">
    <property type="protein sequence ID" value="NOG32668.1"/>
    <property type="molecule type" value="Genomic_DNA"/>
</dbReference>
<reference evidence="1 2" key="2">
    <citation type="submission" date="2020-06" db="EMBL/GenBank/DDBJ databases">
        <title>Halomonas songnenensis sp. nov., a moderately halophilic bacterium isolated from saline and alkaline soils.</title>
        <authorList>
            <person name="Jiang J."/>
            <person name="Pan Y."/>
        </authorList>
    </citation>
    <scope>NUCLEOTIDE SEQUENCE [LARGE SCALE GENOMIC DNA]</scope>
    <source>
        <strain evidence="1 2">TBZ9</strain>
    </source>
</reference>
<comment type="caution">
    <text evidence="1">The sequence shown here is derived from an EMBL/GenBank/DDBJ whole genome shotgun (WGS) entry which is preliminary data.</text>
</comment>
<accession>A0A7Y3XBT4</accession>
<dbReference type="InterPro" id="IPR021067">
    <property type="entry name" value="Glycosyltransferase"/>
</dbReference>
<reference evidence="1 2" key="1">
    <citation type="submission" date="2020-05" db="EMBL/GenBank/DDBJ databases">
        <authorList>
            <person name="Ruan W."/>
            <person name="Jeon C.O."/>
            <person name="Chun B.H."/>
        </authorList>
    </citation>
    <scope>NUCLEOTIDE SEQUENCE [LARGE SCALE GENOMIC DNA]</scope>
    <source>
        <strain evidence="1 2">TBZ9</strain>
    </source>
</reference>
<dbReference type="Proteomes" id="UP000588806">
    <property type="component" value="Unassembled WGS sequence"/>
</dbReference>
<proteinExistence type="predicted"/>
<name>A0A7Y3XBT4_9GAMM</name>
<dbReference type="Pfam" id="PF11397">
    <property type="entry name" value="GlcNAc"/>
    <property type="match status" value="1"/>
</dbReference>
<evidence type="ECO:0000313" key="2">
    <source>
        <dbReference type="Proteomes" id="UP000588806"/>
    </source>
</evidence>
<dbReference type="AlphaFoldDB" id="A0A7Y3XBT4"/>
<organism evidence="1 2">
    <name type="scientific">Vreelandella azerica</name>
    <dbReference type="NCBI Taxonomy" id="2732867"/>
    <lineage>
        <taxon>Bacteria</taxon>
        <taxon>Pseudomonadati</taxon>
        <taxon>Pseudomonadota</taxon>
        <taxon>Gammaproteobacteria</taxon>
        <taxon>Oceanospirillales</taxon>
        <taxon>Halomonadaceae</taxon>
        <taxon>Vreelandella</taxon>
    </lineage>
</organism>
<sequence length="104" mass="11951">MDSHTWFTPNWDGVLRQHMENLQTIHPRPVLSIYPPGFEFNANGQPSQKINISKSLAIFEVKPDQHLTPDNPVLTFRVTYQPAPQDRHTYYACGFHVAGGFYSH</sequence>